<dbReference type="AlphaFoldDB" id="A0A653BPC2"/>
<keyword evidence="3" id="KW-1185">Reference proteome</keyword>
<dbReference type="EMBL" id="CAACVG010003082">
    <property type="protein sequence ID" value="VEN37155.1"/>
    <property type="molecule type" value="Genomic_DNA"/>
</dbReference>
<organism evidence="2 3">
    <name type="scientific">Callosobruchus maculatus</name>
    <name type="common">Southern cowpea weevil</name>
    <name type="synonym">Pulse bruchid</name>
    <dbReference type="NCBI Taxonomy" id="64391"/>
    <lineage>
        <taxon>Eukaryota</taxon>
        <taxon>Metazoa</taxon>
        <taxon>Ecdysozoa</taxon>
        <taxon>Arthropoda</taxon>
        <taxon>Hexapoda</taxon>
        <taxon>Insecta</taxon>
        <taxon>Pterygota</taxon>
        <taxon>Neoptera</taxon>
        <taxon>Endopterygota</taxon>
        <taxon>Coleoptera</taxon>
        <taxon>Polyphaga</taxon>
        <taxon>Cucujiformia</taxon>
        <taxon>Chrysomeloidea</taxon>
        <taxon>Chrysomelidae</taxon>
        <taxon>Bruchinae</taxon>
        <taxon>Bruchini</taxon>
        <taxon>Callosobruchus</taxon>
    </lineage>
</organism>
<name>A0A653BPC2_CALMS</name>
<sequence length="98" mass="10339">MAIQIAVVSSSVFVVITALLTLCLAINLNQPTPKPKHIKLVPSTASPGGGEVAQSTAKQDDSGVAVYRFINSHTGTTCILMKTDAVVEVSSWSIWLTL</sequence>
<keyword evidence="1" id="KW-0732">Signal</keyword>
<dbReference type="OrthoDB" id="6741758at2759"/>
<feature type="chain" id="PRO_5024882238" evidence="1">
    <location>
        <begin position="26"/>
        <end position="98"/>
    </location>
</feature>
<protein>
    <submittedName>
        <fullName evidence="2">Uncharacterized protein</fullName>
    </submittedName>
</protein>
<accession>A0A653BPC2</accession>
<dbReference type="Proteomes" id="UP000410492">
    <property type="component" value="Unassembled WGS sequence"/>
</dbReference>
<proteinExistence type="predicted"/>
<reference evidence="2 3" key="1">
    <citation type="submission" date="2019-01" db="EMBL/GenBank/DDBJ databases">
        <authorList>
            <person name="Sayadi A."/>
        </authorList>
    </citation>
    <scope>NUCLEOTIDE SEQUENCE [LARGE SCALE GENOMIC DNA]</scope>
</reference>
<evidence type="ECO:0000313" key="3">
    <source>
        <dbReference type="Proteomes" id="UP000410492"/>
    </source>
</evidence>
<evidence type="ECO:0000256" key="1">
    <source>
        <dbReference type="SAM" id="SignalP"/>
    </source>
</evidence>
<feature type="signal peptide" evidence="1">
    <location>
        <begin position="1"/>
        <end position="25"/>
    </location>
</feature>
<gene>
    <name evidence="2" type="ORF">CALMAC_LOCUS2504</name>
</gene>
<evidence type="ECO:0000313" key="2">
    <source>
        <dbReference type="EMBL" id="VEN37155.1"/>
    </source>
</evidence>